<dbReference type="RefSeq" id="WP_267274394.1">
    <property type="nucleotide sequence ID" value="NZ_CP107525.1"/>
</dbReference>
<feature type="transmembrane region" description="Helical" evidence="2">
    <location>
        <begin position="143"/>
        <end position="163"/>
    </location>
</feature>
<keyword evidence="2" id="KW-1133">Transmembrane helix</keyword>
<evidence type="ECO:0000313" key="5">
    <source>
        <dbReference type="Proteomes" id="UP001164481"/>
    </source>
</evidence>
<feature type="transmembrane region" description="Helical" evidence="2">
    <location>
        <begin position="313"/>
        <end position="334"/>
    </location>
</feature>
<proteinExistence type="predicted"/>
<feature type="transmembrane region" description="Helical" evidence="2">
    <location>
        <begin position="378"/>
        <end position="403"/>
    </location>
</feature>
<dbReference type="Gene3D" id="1.20.1250.20">
    <property type="entry name" value="MFS general substrate transporter like domains"/>
    <property type="match status" value="1"/>
</dbReference>
<dbReference type="Proteomes" id="UP001164481">
    <property type="component" value="Chromosome"/>
</dbReference>
<reference evidence="4" key="1">
    <citation type="submission" date="2022-10" db="EMBL/GenBank/DDBJ databases">
        <authorList>
            <person name="Wei X."/>
        </authorList>
    </citation>
    <scope>NUCLEOTIDE SEQUENCE</scope>
    <source>
        <strain evidence="4">SD2</strain>
    </source>
</reference>
<gene>
    <name evidence="4" type="ORF">OIE46_01740</name>
</gene>
<evidence type="ECO:0000256" key="2">
    <source>
        <dbReference type="SAM" id="Phobius"/>
    </source>
</evidence>
<dbReference type="AlphaFoldDB" id="A0AAX3F1C1"/>
<feature type="domain" description="Methyltransferase" evidence="3">
    <location>
        <begin position="450"/>
        <end position="546"/>
    </location>
</feature>
<dbReference type="GO" id="GO:0016740">
    <property type="term" value="F:transferase activity"/>
    <property type="evidence" value="ECO:0007669"/>
    <property type="project" value="UniProtKB-KW"/>
</dbReference>
<organism evidence="4 5">
    <name type="scientific">Mycoplasmopsis synoviae</name>
    <name type="common">Mycoplasma synoviae</name>
    <dbReference type="NCBI Taxonomy" id="2109"/>
    <lineage>
        <taxon>Bacteria</taxon>
        <taxon>Bacillati</taxon>
        <taxon>Mycoplasmatota</taxon>
        <taxon>Mycoplasmoidales</taxon>
        <taxon>Metamycoplasmataceae</taxon>
        <taxon>Mycoplasmopsis</taxon>
    </lineage>
</organism>
<feature type="transmembrane region" description="Helical" evidence="2">
    <location>
        <begin position="354"/>
        <end position="372"/>
    </location>
</feature>
<dbReference type="InterPro" id="IPR029063">
    <property type="entry name" value="SAM-dependent_MTases_sf"/>
</dbReference>
<dbReference type="Pfam" id="PF13649">
    <property type="entry name" value="Methyltransf_25"/>
    <property type="match status" value="1"/>
</dbReference>
<dbReference type="InterPro" id="IPR036259">
    <property type="entry name" value="MFS_trans_sf"/>
</dbReference>
<keyword evidence="1" id="KW-0808">Transferase</keyword>
<reference evidence="4" key="2">
    <citation type="submission" date="2022-11" db="EMBL/GenBank/DDBJ databases">
        <title>complete genomes of mycoplasma synoviae ZX313 strain and SD2 strain.</title>
        <authorList>
            <person name="Zhong Q."/>
        </authorList>
    </citation>
    <scope>NUCLEOTIDE SEQUENCE</scope>
    <source>
        <strain evidence="4">SD2</strain>
    </source>
</reference>
<name>A0AAX3F1C1_MYCSY</name>
<feature type="transmembrane region" description="Helical" evidence="2">
    <location>
        <begin position="12"/>
        <end position="35"/>
    </location>
</feature>
<dbReference type="CDD" id="cd02440">
    <property type="entry name" value="AdoMet_MTases"/>
    <property type="match status" value="1"/>
</dbReference>
<feature type="transmembrane region" description="Helical" evidence="2">
    <location>
        <begin position="169"/>
        <end position="190"/>
    </location>
</feature>
<evidence type="ECO:0000259" key="3">
    <source>
        <dbReference type="Pfam" id="PF13649"/>
    </source>
</evidence>
<sequence length="643" mass="76190">MKKFFNFNLFKYVSAVGISLIGSEAFKISSAIYIYKISGDFWLVTLLYLLIQLPSIIIYIFSNKLVKILKDKTALLLTDILSAFFLLIVFIISIWFLTSNIFSIILIVLSTILGTIHSYRFIHLKNVLYYLATDEKTLKSFNIGNSLATSIGFVLSPLMSFYLYNYLQFYWLIVFNIITYLISGILYWSLKLNINSIEFSKKTISQEIKKTKLSSWIFIFSFSILIGILLYPRQAGMIQFFAYIKDYSYNEWSFWFTLTMSISGLIATILLMILNHFNKSKIKLHILMIVMLILATSWIFIEKLTTSSYVIFIYYFLINTIQQFIFSITLPTFYSESYKLFNKKDFHKQNGWSLATRVIVSNLLIILFTFFNNKFSYYWAYLSYSLIILILSTLIITTSLIIFKTNNINKFYSSKKTFKDYEEYTKNGLWNSEKNIIEKYFFDNTKELKIYDIGCGLGRTTFELKKMFPNSKIEAIDINKIFINNCKKRNSDNSILFKHKNIIEKINEKEKYDLILFSFNGLTNILEEEEVRMALNNIYNLLKKGGKFIFTIHDMFSTEEYKNYWLEKVKVYDLELFSEKKVLSNKENDIWVKNRFYTQEDMKKILSDEFNFKILEVSKRDEKLEEEWVKKLSKPLLFYVTQK</sequence>
<feature type="transmembrane region" description="Helical" evidence="2">
    <location>
        <begin position="284"/>
        <end position="301"/>
    </location>
</feature>
<accession>A0AAX3F1C1</accession>
<protein>
    <submittedName>
        <fullName evidence="4">MFS transporter</fullName>
    </submittedName>
</protein>
<keyword evidence="2" id="KW-0812">Transmembrane</keyword>
<feature type="transmembrane region" description="Helical" evidence="2">
    <location>
        <begin position="74"/>
        <end position="95"/>
    </location>
</feature>
<evidence type="ECO:0000256" key="1">
    <source>
        <dbReference type="ARBA" id="ARBA00022679"/>
    </source>
</evidence>
<dbReference type="PANTHER" id="PTHR43861">
    <property type="entry name" value="TRANS-ACONITATE 2-METHYLTRANSFERASE-RELATED"/>
    <property type="match status" value="1"/>
</dbReference>
<feature type="transmembrane region" description="Helical" evidence="2">
    <location>
        <begin position="211"/>
        <end position="232"/>
    </location>
</feature>
<keyword evidence="2" id="KW-0472">Membrane</keyword>
<dbReference type="InterPro" id="IPR041698">
    <property type="entry name" value="Methyltransf_25"/>
</dbReference>
<feature type="transmembrane region" description="Helical" evidence="2">
    <location>
        <begin position="252"/>
        <end position="272"/>
    </location>
</feature>
<evidence type="ECO:0000313" key="4">
    <source>
        <dbReference type="EMBL" id="UZW64772.1"/>
    </source>
</evidence>
<dbReference type="SUPFAM" id="SSF103473">
    <property type="entry name" value="MFS general substrate transporter"/>
    <property type="match status" value="1"/>
</dbReference>
<dbReference type="SUPFAM" id="SSF53335">
    <property type="entry name" value="S-adenosyl-L-methionine-dependent methyltransferases"/>
    <property type="match status" value="1"/>
</dbReference>
<feature type="transmembrane region" description="Helical" evidence="2">
    <location>
        <begin position="101"/>
        <end position="122"/>
    </location>
</feature>
<feature type="transmembrane region" description="Helical" evidence="2">
    <location>
        <begin position="41"/>
        <end position="62"/>
    </location>
</feature>
<dbReference type="Gene3D" id="3.40.50.150">
    <property type="entry name" value="Vaccinia Virus protein VP39"/>
    <property type="match status" value="1"/>
</dbReference>
<dbReference type="EMBL" id="CP107525">
    <property type="protein sequence ID" value="UZW64772.1"/>
    <property type="molecule type" value="Genomic_DNA"/>
</dbReference>